<evidence type="ECO:0000313" key="1">
    <source>
        <dbReference type="EMBL" id="KAI3928543.1"/>
    </source>
</evidence>
<dbReference type="Proteomes" id="UP001202328">
    <property type="component" value="Unassembled WGS sequence"/>
</dbReference>
<sequence length="121" mass="13594">MESAISSSLTTGPAELSGDSLTGSLHFIPSMETIYPGYEIIGGFSVPSRHALLYSEIWVKFGHVATTEVLKHRSLLVTFVDELLSTVEEMRSKSFNEITKESISRWEKMISYCEGVRFNIR</sequence>
<dbReference type="EMBL" id="JAJJMB010007708">
    <property type="protein sequence ID" value="KAI3928543.1"/>
    <property type="molecule type" value="Genomic_DNA"/>
</dbReference>
<gene>
    <name evidence="1" type="ORF">MKW98_024144</name>
</gene>
<keyword evidence="2" id="KW-1185">Reference proteome</keyword>
<comment type="caution">
    <text evidence="1">The sequence shown here is derived from an EMBL/GenBank/DDBJ whole genome shotgun (WGS) entry which is preliminary data.</text>
</comment>
<protein>
    <submittedName>
        <fullName evidence="1">Uncharacterized protein</fullName>
    </submittedName>
</protein>
<accession>A0AAD4SXV1</accession>
<dbReference type="AlphaFoldDB" id="A0AAD4SXV1"/>
<evidence type="ECO:0000313" key="2">
    <source>
        <dbReference type="Proteomes" id="UP001202328"/>
    </source>
</evidence>
<organism evidence="1 2">
    <name type="scientific">Papaver atlanticum</name>
    <dbReference type="NCBI Taxonomy" id="357466"/>
    <lineage>
        <taxon>Eukaryota</taxon>
        <taxon>Viridiplantae</taxon>
        <taxon>Streptophyta</taxon>
        <taxon>Embryophyta</taxon>
        <taxon>Tracheophyta</taxon>
        <taxon>Spermatophyta</taxon>
        <taxon>Magnoliopsida</taxon>
        <taxon>Ranunculales</taxon>
        <taxon>Papaveraceae</taxon>
        <taxon>Papaveroideae</taxon>
        <taxon>Papaver</taxon>
    </lineage>
</organism>
<reference evidence="1" key="1">
    <citation type="submission" date="2022-04" db="EMBL/GenBank/DDBJ databases">
        <title>A functionally conserved STORR gene fusion in Papaver species that diverged 16.8 million years ago.</title>
        <authorList>
            <person name="Catania T."/>
        </authorList>
    </citation>
    <scope>NUCLEOTIDE SEQUENCE</scope>
    <source>
        <strain evidence="1">S-188037</strain>
    </source>
</reference>
<proteinExistence type="predicted"/>
<name>A0AAD4SXV1_9MAGN</name>